<dbReference type="SUPFAM" id="SSF56601">
    <property type="entry name" value="beta-lactamase/transpeptidase-like"/>
    <property type="match status" value="1"/>
</dbReference>
<evidence type="ECO:0000313" key="4">
    <source>
        <dbReference type="Proteomes" id="UP000824041"/>
    </source>
</evidence>
<sequence length="595" mass="66348">MKKKIIIWILLDVLLLAVIGTELWVLLGPDGKFHREKEAQMQTRETGGAEEEILAVSGKEVTPSADPSPVLEKEEPLSKRECAGQISQLLTGTEGKWEIYISDTEGDIVMEKAAGENIRAGDIEYFFMTHQVYQDARGGYLDSSAIASADGMLKNRDGESYEALWNILCSSQVIREDQPVRMRMNIENESYPYTFWDESNIGYTSGKDGCRLLLNILRSAEAGEEDALKERGYLEENWNTGPISDLLRKENTQVWELASRNGDRVEDFSHIVMEDGTQYQIGIMVKNVADPGPVEETIGRIAELAHRYFSTRELQTETGQSVLEESIQTQGQEETSRTAGLEELEGMLQTQISGYEEQVCIYVKDLLGGDSLEITDAQQHKAASLIKLYVMASVYDQIQKGSLMETEDIKALLTNMITVSDNESTNELVRRLSPSGTDWEEGSAVTNAYIAEHGYTDTSMGRDVQDFRETPPPGENYTSVRDCGKILEEIYRGTCVSQEASREMLELLKGQQRRGKIPAGIASALYIANKTGELDDVQHDAAIIQLNDQTAYILCVMTDQVTDSERAVSHITEISKTVYDHFSSRPQTTEGSGNV</sequence>
<evidence type="ECO:0000313" key="3">
    <source>
        <dbReference type="EMBL" id="HIZ21531.1"/>
    </source>
</evidence>
<comment type="caution">
    <text evidence="3">The sequence shown here is derived from an EMBL/GenBank/DDBJ whole genome shotgun (WGS) entry which is preliminary data.</text>
</comment>
<dbReference type="GO" id="GO:0030655">
    <property type="term" value="P:beta-lactam antibiotic catabolic process"/>
    <property type="evidence" value="ECO:0007669"/>
    <property type="project" value="InterPro"/>
</dbReference>
<dbReference type="Gene3D" id="3.40.710.10">
    <property type="entry name" value="DD-peptidase/beta-lactamase superfamily"/>
    <property type="match status" value="1"/>
</dbReference>
<feature type="region of interest" description="Disordered" evidence="1">
    <location>
        <begin position="58"/>
        <end position="77"/>
    </location>
</feature>
<dbReference type="AlphaFoldDB" id="A0A9D2DQK9"/>
<protein>
    <submittedName>
        <fullName evidence="3">Class A beta-lactamase-related serine hydrolase</fullName>
    </submittedName>
</protein>
<dbReference type="Proteomes" id="UP000824041">
    <property type="component" value="Unassembled WGS sequence"/>
</dbReference>
<feature type="domain" description="Beta-lactamase class A catalytic" evidence="2">
    <location>
        <begin position="409"/>
        <end position="558"/>
    </location>
</feature>
<dbReference type="Pfam" id="PF13354">
    <property type="entry name" value="Beta-lactamase2"/>
    <property type="match status" value="2"/>
</dbReference>
<dbReference type="EMBL" id="DXBU01000022">
    <property type="protein sequence ID" value="HIZ21531.1"/>
    <property type="molecule type" value="Genomic_DNA"/>
</dbReference>
<reference evidence="3" key="1">
    <citation type="journal article" date="2021" name="PeerJ">
        <title>Extensive microbial diversity within the chicken gut microbiome revealed by metagenomics and culture.</title>
        <authorList>
            <person name="Gilroy R."/>
            <person name="Ravi A."/>
            <person name="Getino M."/>
            <person name="Pursley I."/>
            <person name="Horton D.L."/>
            <person name="Alikhan N.F."/>
            <person name="Baker D."/>
            <person name="Gharbi K."/>
            <person name="Hall N."/>
            <person name="Watson M."/>
            <person name="Adriaenssens E.M."/>
            <person name="Foster-Nyarko E."/>
            <person name="Jarju S."/>
            <person name="Secka A."/>
            <person name="Antonio M."/>
            <person name="Oren A."/>
            <person name="Chaudhuri R.R."/>
            <person name="La Ragione R."/>
            <person name="Hildebrand F."/>
            <person name="Pallen M.J."/>
        </authorList>
    </citation>
    <scope>NUCLEOTIDE SEQUENCE</scope>
    <source>
        <strain evidence="3">14324</strain>
    </source>
</reference>
<dbReference type="InterPro" id="IPR012338">
    <property type="entry name" value="Beta-lactam/transpept-like"/>
</dbReference>
<gene>
    <name evidence="3" type="ORF">IAA21_01865</name>
</gene>
<dbReference type="PANTHER" id="PTHR35333:SF3">
    <property type="entry name" value="BETA-LACTAMASE-TYPE TRANSPEPTIDASE FOLD CONTAINING PROTEIN"/>
    <property type="match status" value="1"/>
</dbReference>
<proteinExistence type="predicted"/>
<dbReference type="PANTHER" id="PTHR35333">
    <property type="entry name" value="BETA-LACTAMASE"/>
    <property type="match status" value="1"/>
</dbReference>
<keyword evidence="3" id="KW-0378">Hydrolase</keyword>
<accession>A0A9D2DQK9</accession>
<organism evidence="3 4">
    <name type="scientific">Candidatus Blautia faecigallinarum</name>
    <dbReference type="NCBI Taxonomy" id="2838488"/>
    <lineage>
        <taxon>Bacteria</taxon>
        <taxon>Bacillati</taxon>
        <taxon>Bacillota</taxon>
        <taxon>Clostridia</taxon>
        <taxon>Lachnospirales</taxon>
        <taxon>Lachnospiraceae</taxon>
        <taxon>Blautia</taxon>
    </lineage>
</organism>
<name>A0A9D2DQK9_9FIRM</name>
<dbReference type="GO" id="GO:0008800">
    <property type="term" value="F:beta-lactamase activity"/>
    <property type="evidence" value="ECO:0007669"/>
    <property type="project" value="InterPro"/>
</dbReference>
<feature type="domain" description="Beta-lactamase class A catalytic" evidence="2">
    <location>
        <begin position="361"/>
        <end position="408"/>
    </location>
</feature>
<evidence type="ECO:0000259" key="2">
    <source>
        <dbReference type="Pfam" id="PF13354"/>
    </source>
</evidence>
<reference evidence="3" key="2">
    <citation type="submission" date="2021-04" db="EMBL/GenBank/DDBJ databases">
        <authorList>
            <person name="Gilroy R."/>
        </authorList>
    </citation>
    <scope>NUCLEOTIDE SEQUENCE</scope>
    <source>
        <strain evidence="3">14324</strain>
    </source>
</reference>
<dbReference type="InterPro" id="IPR000871">
    <property type="entry name" value="Beta-lactam_class-A"/>
</dbReference>
<dbReference type="InterPro" id="IPR045155">
    <property type="entry name" value="Beta-lactam_cat"/>
</dbReference>
<evidence type="ECO:0000256" key="1">
    <source>
        <dbReference type="SAM" id="MobiDB-lite"/>
    </source>
</evidence>
<dbReference type="GO" id="GO:0046677">
    <property type="term" value="P:response to antibiotic"/>
    <property type="evidence" value="ECO:0007669"/>
    <property type="project" value="InterPro"/>
</dbReference>